<dbReference type="EMBL" id="BA000026">
    <property type="protein sequence ID" value="BAC44117.1"/>
    <property type="molecule type" value="Genomic_DNA"/>
</dbReference>
<protein>
    <submittedName>
        <fullName evidence="3">Cation-transporting p-type ATPase</fullName>
    </submittedName>
</protein>
<dbReference type="AlphaFoldDB" id="Q8EW79"/>
<feature type="transmembrane region" description="Helical" evidence="1">
    <location>
        <begin position="110"/>
        <end position="131"/>
    </location>
</feature>
<evidence type="ECO:0000256" key="1">
    <source>
        <dbReference type="SAM" id="Phobius"/>
    </source>
</evidence>
<keyword evidence="4" id="KW-1185">Reference proteome</keyword>
<feature type="transmembrane region" description="Helical" evidence="1">
    <location>
        <begin position="143"/>
        <end position="166"/>
    </location>
</feature>
<dbReference type="SMART" id="SM00831">
    <property type="entry name" value="Cation_ATPase_N"/>
    <property type="match status" value="1"/>
</dbReference>
<evidence type="ECO:0000313" key="4">
    <source>
        <dbReference type="Proteomes" id="UP000002522"/>
    </source>
</evidence>
<dbReference type="SUPFAM" id="SSF81665">
    <property type="entry name" value="Calcium ATPase, transmembrane domain M"/>
    <property type="match status" value="1"/>
</dbReference>
<dbReference type="Pfam" id="PF00690">
    <property type="entry name" value="Cation_ATPase_N"/>
    <property type="match status" value="1"/>
</dbReference>
<dbReference type="eggNOG" id="COG0474">
    <property type="taxonomic scope" value="Bacteria"/>
</dbReference>
<dbReference type="PANTHER" id="PTHR42861">
    <property type="entry name" value="CALCIUM-TRANSPORTING ATPASE"/>
    <property type="match status" value="1"/>
</dbReference>
<evidence type="ECO:0000313" key="3">
    <source>
        <dbReference type="EMBL" id="BAC44117.1"/>
    </source>
</evidence>
<dbReference type="InParanoid" id="Q8EW79"/>
<keyword evidence="1" id="KW-1133">Transmembrane helix</keyword>
<dbReference type="Gene3D" id="1.20.1110.10">
    <property type="entry name" value="Calcium-transporting ATPase, transmembrane domain"/>
    <property type="match status" value="1"/>
</dbReference>
<dbReference type="InterPro" id="IPR023298">
    <property type="entry name" value="ATPase_P-typ_TM_dom_sf"/>
</dbReference>
<proteinExistence type="predicted"/>
<dbReference type="Gene3D" id="2.70.150.10">
    <property type="entry name" value="Calcium-transporting ATPase, cytoplasmic transduction domain A"/>
    <property type="match status" value="1"/>
</dbReference>
<dbReference type="RefSeq" id="WP_011077153.1">
    <property type="nucleotide sequence ID" value="NC_004432.1"/>
</dbReference>
<sequence>MENSKKINIIEDDKDEINVNDITEFNTKDSHVIEDDILVDDLSHKKIDDYIPEAEVLEISDEITKDQKKKEVGLTSQEAEALLAKYGPNKLVEKKKQSKFFIFFKQLKDVMILLLFIAMTCSIAVAIVNGIKESWNFAGSSHLVISLVEPLIILVVIVMYCILGGIQELKSQRL</sequence>
<dbReference type="InterPro" id="IPR004014">
    <property type="entry name" value="ATPase_P-typ_cation-transptr_N"/>
</dbReference>
<evidence type="ECO:0000259" key="2">
    <source>
        <dbReference type="SMART" id="SM00831"/>
    </source>
</evidence>
<keyword evidence="1" id="KW-0472">Membrane</keyword>
<organism evidence="3 4">
    <name type="scientific">Malacoplasma penetrans (strain HF-2)</name>
    <name type="common">Mycoplasma penetrans</name>
    <dbReference type="NCBI Taxonomy" id="272633"/>
    <lineage>
        <taxon>Bacteria</taxon>
        <taxon>Bacillati</taxon>
        <taxon>Mycoplasmatota</taxon>
        <taxon>Mycoplasmoidales</taxon>
        <taxon>Mycoplasmoidaceae</taxon>
        <taxon>Malacoplasma</taxon>
    </lineage>
</organism>
<keyword evidence="1" id="KW-0812">Transmembrane</keyword>
<gene>
    <name evidence="3" type="ordered locus">MYPE3240</name>
</gene>
<dbReference type="HOGENOM" id="CLU_1538406_0_0_14"/>
<feature type="domain" description="Cation-transporting P-type ATPase N-terminal" evidence="2">
    <location>
        <begin position="53"/>
        <end position="127"/>
    </location>
</feature>
<reference evidence="3 4" key="1">
    <citation type="journal article" date="2002" name="Nucleic Acids Res.">
        <title>The complete genomic sequence of Mycoplasma penetrans, an intracellular bacterial pathogen in humans.</title>
        <authorList>
            <person name="Sasaki Y."/>
            <person name="Ishikawa J."/>
            <person name="Yamashita A."/>
            <person name="Oshima K."/>
            <person name="Kenri T."/>
            <person name="Furuya K."/>
            <person name="Yoshino C."/>
            <person name="Horino A."/>
            <person name="Shiba T."/>
            <person name="Sasaki T."/>
            <person name="Hattori M."/>
        </authorList>
    </citation>
    <scope>NUCLEOTIDE SEQUENCE [LARGE SCALE GENOMIC DNA]</scope>
    <source>
        <strain evidence="3 4">HF-2</strain>
    </source>
</reference>
<dbReference type="Proteomes" id="UP000002522">
    <property type="component" value="Chromosome"/>
</dbReference>
<dbReference type="STRING" id="272633.gene:10731429"/>
<accession>Q8EW79</accession>
<name>Q8EW79_MALP2</name>
<dbReference type="KEGG" id="mpe:MYPE3240"/>